<dbReference type="InterPro" id="IPR008333">
    <property type="entry name" value="Cbr1-like_FAD-bd_dom"/>
</dbReference>
<keyword evidence="3" id="KW-1185">Reference proteome</keyword>
<dbReference type="InterPro" id="IPR017927">
    <property type="entry name" value="FAD-bd_FR_type"/>
</dbReference>
<dbReference type="Proteomes" id="UP000427716">
    <property type="component" value="Chromosome"/>
</dbReference>
<dbReference type="PROSITE" id="PS51384">
    <property type="entry name" value="FAD_FR"/>
    <property type="match status" value="1"/>
</dbReference>
<evidence type="ECO:0000259" key="1">
    <source>
        <dbReference type="PROSITE" id="PS51384"/>
    </source>
</evidence>
<accession>A0A6I6D011</accession>
<dbReference type="PRINTS" id="PR00410">
    <property type="entry name" value="PHEHYDRXLASE"/>
</dbReference>
<evidence type="ECO:0000313" key="2">
    <source>
        <dbReference type="EMBL" id="QGT77605.1"/>
    </source>
</evidence>
<dbReference type="InterPro" id="IPR050415">
    <property type="entry name" value="MRET"/>
</dbReference>
<dbReference type="InterPro" id="IPR017938">
    <property type="entry name" value="Riboflavin_synthase-like_b-brl"/>
</dbReference>
<dbReference type="Pfam" id="PF00970">
    <property type="entry name" value="FAD_binding_6"/>
    <property type="match status" value="1"/>
</dbReference>
<dbReference type="PANTHER" id="PTHR47354">
    <property type="entry name" value="NADH OXIDOREDUCTASE HCR"/>
    <property type="match status" value="1"/>
</dbReference>
<organism evidence="2 3">
    <name type="scientific">Guyparkeria halophila</name>
    <dbReference type="NCBI Taxonomy" id="47960"/>
    <lineage>
        <taxon>Bacteria</taxon>
        <taxon>Pseudomonadati</taxon>
        <taxon>Pseudomonadota</taxon>
        <taxon>Gammaproteobacteria</taxon>
        <taxon>Chromatiales</taxon>
        <taxon>Thioalkalibacteraceae</taxon>
        <taxon>Guyparkeria</taxon>
    </lineage>
</organism>
<dbReference type="InterPro" id="IPR039261">
    <property type="entry name" value="FNR_nucleotide-bd"/>
</dbReference>
<dbReference type="Gene3D" id="2.40.30.10">
    <property type="entry name" value="Translation factors"/>
    <property type="match status" value="1"/>
</dbReference>
<reference evidence="2 3" key="1">
    <citation type="submission" date="2019-11" db="EMBL/GenBank/DDBJ databases">
        <authorList>
            <person name="Zhang J."/>
            <person name="Sun C."/>
        </authorList>
    </citation>
    <scope>NUCLEOTIDE SEQUENCE [LARGE SCALE GENOMIC DNA]</scope>
    <source>
        <strain evidence="3">sp2</strain>
    </source>
</reference>
<evidence type="ECO:0000313" key="3">
    <source>
        <dbReference type="Proteomes" id="UP000427716"/>
    </source>
</evidence>
<dbReference type="KEGG" id="ghl:GM160_01165"/>
<dbReference type="AlphaFoldDB" id="A0A6I6D011"/>
<dbReference type="RefSeq" id="WP_156227527.1">
    <property type="nucleotide sequence ID" value="NZ_CP046415.1"/>
</dbReference>
<dbReference type="EMBL" id="CP046415">
    <property type="protein sequence ID" value="QGT77605.1"/>
    <property type="molecule type" value="Genomic_DNA"/>
</dbReference>
<gene>
    <name evidence="2" type="ORF">GM160_01165</name>
</gene>
<dbReference type="InterPro" id="IPR001433">
    <property type="entry name" value="OxRdtase_FAD/NAD-bd"/>
</dbReference>
<dbReference type="GO" id="GO:0016491">
    <property type="term" value="F:oxidoreductase activity"/>
    <property type="evidence" value="ECO:0007669"/>
    <property type="project" value="InterPro"/>
</dbReference>
<name>A0A6I6D011_9GAMM</name>
<dbReference type="SUPFAM" id="SSF52343">
    <property type="entry name" value="Ferredoxin reductase-like, C-terminal NADP-linked domain"/>
    <property type="match status" value="1"/>
</dbReference>
<sequence length="220" mass="24682">MFQTELLLREFVTHDVQRYILAKPEGFSFTPGQAIDMAIDEPKWRDQGRPFTLTNRVDDRVLELMIKSYGSHDGVTQHLAQSQPGQKLLISEPFDSFNYEGPGWFIAAGAGITPFLAIIRDLADRGQLDGQKLIYSNKTAGDIIQQRELEAAFGENAHFVCTRENSPLCTHSGHVDDAFLREHVRDLSEEFYVCGPPAFTEQVKKTLGDLGGNTRSMEFG</sequence>
<protein>
    <submittedName>
        <fullName evidence="2">Flavodoxin reductase</fullName>
    </submittedName>
</protein>
<dbReference type="Gene3D" id="3.40.50.80">
    <property type="entry name" value="Nucleotide-binding domain of ferredoxin-NADP reductase (FNR) module"/>
    <property type="match status" value="1"/>
</dbReference>
<feature type="domain" description="FAD-binding FR-type" evidence="1">
    <location>
        <begin position="1"/>
        <end position="100"/>
    </location>
</feature>
<proteinExistence type="predicted"/>
<dbReference type="Pfam" id="PF00175">
    <property type="entry name" value="NAD_binding_1"/>
    <property type="match status" value="1"/>
</dbReference>
<dbReference type="SUPFAM" id="SSF63380">
    <property type="entry name" value="Riboflavin synthase domain-like"/>
    <property type="match status" value="1"/>
</dbReference>
<dbReference type="PANTHER" id="PTHR47354:SF5">
    <property type="entry name" value="PROTEIN RFBI"/>
    <property type="match status" value="1"/>
</dbReference>